<feature type="transmembrane region" description="Helical" evidence="1">
    <location>
        <begin position="45"/>
        <end position="64"/>
    </location>
</feature>
<proteinExistence type="predicted"/>
<reference evidence="2 3" key="1">
    <citation type="submission" date="2019-06" db="EMBL/GenBank/DDBJ databases">
        <title>Sequencing the genomes of 1000 actinobacteria strains.</title>
        <authorList>
            <person name="Klenk H.-P."/>
        </authorList>
    </citation>
    <scope>NUCLEOTIDE SEQUENCE [LARGE SCALE GENOMIC DNA]</scope>
    <source>
        <strain evidence="2 3">DSM 103495</strain>
    </source>
</reference>
<dbReference type="EMBL" id="VFPG01000001">
    <property type="protein sequence ID" value="TQM31383.1"/>
    <property type="molecule type" value="Genomic_DNA"/>
</dbReference>
<comment type="caution">
    <text evidence="2">The sequence shown here is derived from an EMBL/GenBank/DDBJ whole genome shotgun (WGS) entry which is preliminary data.</text>
</comment>
<dbReference type="GO" id="GO:0008556">
    <property type="term" value="F:P-type potassium transmembrane transporter activity"/>
    <property type="evidence" value="ECO:0007669"/>
    <property type="project" value="InterPro"/>
</dbReference>
<dbReference type="RefSeq" id="WP_425465866.1">
    <property type="nucleotide sequence ID" value="NZ_VFPG01000001.1"/>
</dbReference>
<evidence type="ECO:0000256" key="1">
    <source>
        <dbReference type="SAM" id="Phobius"/>
    </source>
</evidence>
<keyword evidence="1" id="KW-0472">Membrane</keyword>
<accession>A0A543FC29</accession>
<dbReference type="AlphaFoldDB" id="A0A543FC29"/>
<name>A0A543FC29_9NOCA</name>
<organism evidence="2 3">
    <name type="scientific">Nocardia bhagyanarayanae</name>
    <dbReference type="NCBI Taxonomy" id="1215925"/>
    <lineage>
        <taxon>Bacteria</taxon>
        <taxon>Bacillati</taxon>
        <taxon>Actinomycetota</taxon>
        <taxon>Actinomycetes</taxon>
        <taxon>Mycobacteriales</taxon>
        <taxon>Nocardiaceae</taxon>
        <taxon>Nocardia</taxon>
    </lineage>
</organism>
<sequence length="68" mass="7238">MRSTSGSRKEVESHVCRGVHRAHDRGVRTAGSDSTRGGEAVTANLIGLALAVLVAVYMVAALLFPERF</sequence>
<evidence type="ECO:0000313" key="3">
    <source>
        <dbReference type="Proteomes" id="UP000316331"/>
    </source>
</evidence>
<keyword evidence="1" id="KW-1133">Transmembrane helix</keyword>
<keyword evidence="3" id="KW-1185">Reference proteome</keyword>
<protein>
    <submittedName>
        <fullName evidence="2">K+-transporting ATPase KdpF subunit</fullName>
    </submittedName>
</protein>
<dbReference type="InterPro" id="IPR011726">
    <property type="entry name" value="KdpF"/>
</dbReference>
<gene>
    <name evidence="2" type="ORF">FB390_3040</name>
</gene>
<dbReference type="Pfam" id="PF09604">
    <property type="entry name" value="Potass_KdpF"/>
    <property type="match status" value="1"/>
</dbReference>
<dbReference type="GO" id="GO:0005886">
    <property type="term" value="C:plasma membrane"/>
    <property type="evidence" value="ECO:0007669"/>
    <property type="project" value="InterPro"/>
</dbReference>
<keyword evidence="1" id="KW-0812">Transmembrane</keyword>
<evidence type="ECO:0000313" key="2">
    <source>
        <dbReference type="EMBL" id="TQM31383.1"/>
    </source>
</evidence>
<dbReference type="Proteomes" id="UP000316331">
    <property type="component" value="Unassembled WGS sequence"/>
</dbReference>